<name>A0A7C2CWY3_DICTH</name>
<feature type="transmembrane region" description="Helical" evidence="1">
    <location>
        <begin position="121"/>
        <end position="139"/>
    </location>
</feature>
<keyword evidence="1" id="KW-0812">Transmembrane</keyword>
<keyword evidence="1" id="KW-1133">Transmembrane helix</keyword>
<dbReference type="RefSeq" id="WP_149122923.1">
    <property type="nucleotide sequence ID" value="NZ_VTFL01000004.1"/>
</dbReference>
<keyword evidence="1" id="KW-0472">Membrane</keyword>
<reference evidence="2" key="1">
    <citation type="journal article" date="2020" name="mSystems">
        <title>Genome- and Community-Level Interaction Insights into Carbon Utilization and Element Cycling Functions of Hydrothermarchaeota in Hydrothermal Sediment.</title>
        <authorList>
            <person name="Zhou Z."/>
            <person name="Liu Y."/>
            <person name="Xu W."/>
            <person name="Pan J."/>
            <person name="Luo Z.H."/>
            <person name="Li M."/>
        </authorList>
    </citation>
    <scope>NUCLEOTIDE SEQUENCE [LARGE SCALE GENOMIC DNA]</scope>
    <source>
        <strain evidence="2">SpSt-70</strain>
    </source>
</reference>
<feature type="transmembrane region" description="Helical" evidence="1">
    <location>
        <begin position="93"/>
        <end position="115"/>
    </location>
</feature>
<comment type="caution">
    <text evidence="2">The sequence shown here is derived from an EMBL/GenBank/DDBJ whole genome shotgun (WGS) entry which is preliminary data.</text>
</comment>
<evidence type="ECO:0000313" key="2">
    <source>
        <dbReference type="EMBL" id="HGK23481.1"/>
    </source>
</evidence>
<dbReference type="EMBL" id="DTDV01000007">
    <property type="protein sequence ID" value="HGK23481.1"/>
    <property type="molecule type" value="Genomic_DNA"/>
</dbReference>
<dbReference type="AlphaFoldDB" id="A0A7C2CWY3"/>
<proteinExistence type="predicted"/>
<feature type="transmembrane region" description="Helical" evidence="1">
    <location>
        <begin position="42"/>
        <end position="72"/>
    </location>
</feature>
<accession>A0A7C2CWY3</accession>
<sequence>MSKILTFILVFLLGILQTQFKIGNVVPDLLLLFFVFLVFKKIYFQGISLLFILVLRVLSSASTISIILYWIIIEIIINMWRRSFISIHKSASFFLIISLSVYSFIFWRTGYALGFNYWLDLLKFLSFNLLFFIPFYFLLPEIYSNEEQK</sequence>
<gene>
    <name evidence="2" type="ORF">ENU78_03360</name>
</gene>
<evidence type="ECO:0008006" key="3">
    <source>
        <dbReference type="Google" id="ProtNLM"/>
    </source>
</evidence>
<evidence type="ECO:0000256" key="1">
    <source>
        <dbReference type="SAM" id="Phobius"/>
    </source>
</evidence>
<organism evidence="2">
    <name type="scientific">Dictyoglomus thermophilum</name>
    <dbReference type="NCBI Taxonomy" id="14"/>
    <lineage>
        <taxon>Bacteria</taxon>
        <taxon>Pseudomonadati</taxon>
        <taxon>Dictyoglomota</taxon>
        <taxon>Dictyoglomia</taxon>
        <taxon>Dictyoglomales</taxon>
        <taxon>Dictyoglomaceae</taxon>
        <taxon>Dictyoglomus</taxon>
    </lineage>
</organism>
<protein>
    <recommendedName>
        <fullName evidence="3">Rod shape-determining protein MreD</fullName>
    </recommendedName>
</protein>